<reference evidence="3" key="1">
    <citation type="journal article" date="2019" name="Int. J. Syst. Evol. Microbiol.">
        <title>The Global Catalogue of Microorganisms (GCM) 10K type strain sequencing project: providing services to taxonomists for standard genome sequencing and annotation.</title>
        <authorList>
            <consortium name="The Broad Institute Genomics Platform"/>
            <consortium name="The Broad Institute Genome Sequencing Center for Infectious Disease"/>
            <person name="Wu L."/>
            <person name="Ma J."/>
        </authorList>
    </citation>
    <scope>NUCLEOTIDE SEQUENCE [LARGE SCALE GENOMIC DNA]</scope>
    <source>
        <strain evidence="3">KCTC 42107</strain>
    </source>
</reference>
<name>A0ABW5NPQ4_9FLAO</name>
<evidence type="ECO:0000256" key="1">
    <source>
        <dbReference type="SAM" id="Coils"/>
    </source>
</evidence>
<gene>
    <name evidence="2" type="ORF">ACFSR3_02140</name>
</gene>
<keyword evidence="3" id="KW-1185">Reference proteome</keyword>
<evidence type="ECO:0000313" key="3">
    <source>
        <dbReference type="Proteomes" id="UP001597480"/>
    </source>
</evidence>
<accession>A0ABW5NPQ4</accession>
<dbReference type="InterPro" id="IPR025586">
    <property type="entry name" value="PcfJ"/>
</dbReference>
<feature type="coiled-coil region" evidence="1">
    <location>
        <begin position="406"/>
        <end position="435"/>
    </location>
</feature>
<evidence type="ECO:0000313" key="2">
    <source>
        <dbReference type="EMBL" id="MFD2600845.1"/>
    </source>
</evidence>
<sequence>METTAIAITKTTGFEALVERAYREQNTFQGFEGTLESAVRVHFSRMSTQNHVWKRDAFRQLLLMMYAKKCYAVLRNPSYIEVLANISAFGNKTVRNIDDWTKDSLVAEGQLKSLIRHCFAKYEVPAFMENVFSGDRKVYMLWYIQLGRGDSVQKLGAFPVKFTVKMAHEFRQTPDDYTVGQAIRRAQAIGFGATTERAEAIAWSTLSAGFEYEDFYGTVVRFIVNVEQEVAFDVLQNVLEYIAAMRAENISFNMKGRTWDALVRQSAEWHIAMAKKRDAEGRCQWTPAPVNNYVVADEDCTIKIVQLTTSEALYEEGEAMSHCVADYEEACEDGRTAIFSVRKFTQGQEGFDTLATVEVDLENMEIIQAQAKYNEMICETSHAIIGEWAFREKLAIGYEYWTQQDLADIRQANEAAEAARRAQQQANNYARIEQRQAAEPYYRPYNAYADNRGGGDGTEIVKIFLIIIKILIIVAKCSN</sequence>
<protein>
    <submittedName>
        <fullName evidence="2">PcfJ domain-containing protein</fullName>
    </submittedName>
</protein>
<dbReference type="Pfam" id="PF14284">
    <property type="entry name" value="PcfJ"/>
    <property type="match status" value="1"/>
</dbReference>
<comment type="caution">
    <text evidence="2">The sequence shown here is derived from an EMBL/GenBank/DDBJ whole genome shotgun (WGS) entry which is preliminary data.</text>
</comment>
<dbReference type="Proteomes" id="UP001597480">
    <property type="component" value="Unassembled WGS sequence"/>
</dbReference>
<keyword evidence="1" id="KW-0175">Coiled coil</keyword>
<dbReference type="EMBL" id="JBHUMD010000003">
    <property type="protein sequence ID" value="MFD2600845.1"/>
    <property type="molecule type" value="Genomic_DNA"/>
</dbReference>
<dbReference type="RefSeq" id="WP_379819511.1">
    <property type="nucleotide sequence ID" value="NZ_JBHUMD010000003.1"/>
</dbReference>
<organism evidence="2 3">
    <name type="scientific">Flavobacterium suzhouense</name>
    <dbReference type="NCBI Taxonomy" id="1529638"/>
    <lineage>
        <taxon>Bacteria</taxon>
        <taxon>Pseudomonadati</taxon>
        <taxon>Bacteroidota</taxon>
        <taxon>Flavobacteriia</taxon>
        <taxon>Flavobacteriales</taxon>
        <taxon>Flavobacteriaceae</taxon>
        <taxon>Flavobacterium</taxon>
    </lineage>
</organism>
<proteinExistence type="predicted"/>